<dbReference type="InterPro" id="IPR035906">
    <property type="entry name" value="MetI-like_sf"/>
</dbReference>
<gene>
    <name evidence="11" type="ORF">OG2516_00469</name>
</gene>
<accession>Q2CJE6</accession>
<evidence type="ECO:0000256" key="3">
    <source>
        <dbReference type="ARBA" id="ARBA00022475"/>
    </source>
</evidence>
<evidence type="ECO:0000256" key="1">
    <source>
        <dbReference type="ARBA" id="ARBA00004651"/>
    </source>
</evidence>
<dbReference type="PANTHER" id="PTHR43386">
    <property type="entry name" value="OLIGOPEPTIDE TRANSPORT SYSTEM PERMEASE PROTEIN APPC"/>
    <property type="match status" value="1"/>
</dbReference>
<keyword evidence="4 9" id="KW-0812">Transmembrane</keyword>
<evidence type="ECO:0000313" key="12">
    <source>
        <dbReference type="Proteomes" id="UP000003635"/>
    </source>
</evidence>
<feature type="transmembrane region" description="Helical" evidence="9">
    <location>
        <begin position="241"/>
        <end position="262"/>
    </location>
</feature>
<keyword evidence="12" id="KW-1185">Reference proteome</keyword>
<dbReference type="Gene3D" id="1.10.3720.10">
    <property type="entry name" value="MetI-like"/>
    <property type="match status" value="1"/>
</dbReference>
<comment type="caution">
    <text evidence="11">The sequence shown here is derived from an EMBL/GenBank/DDBJ whole genome shotgun (WGS) entry which is preliminary data.</text>
</comment>
<dbReference type="AlphaFoldDB" id="Q2CJE6"/>
<comment type="subcellular location">
    <subcellularLocation>
        <location evidence="1 9">Cell membrane</location>
        <topology evidence="1 9">Multi-pass membrane protein</topology>
    </subcellularLocation>
</comment>
<dbReference type="Pfam" id="PF00528">
    <property type="entry name" value="BPD_transp_1"/>
    <property type="match status" value="1"/>
</dbReference>
<sequence>MNPTLRRLSRDPKALIGFTILLVATLSAIFAPMLFPRDPWAMATRPFLPPFEDPEFWLGTDMLGRDIFAGLAYRARMSLIVGLASTVAAVVIGIVIGALAGYFGGWIDDVLMRVTEFFQTIPTFVFALLMVAILSPSMLSIIIAICIVSWPPVARLVRSEVASLRNRDFVRAATVLGESHGRIIVAQILPNTLSPVIAMASLMVASAILTEAAISFLGLGDPNRMSWGYMIGASRTVIRQAWWMSFFPGLVILLVVLALNLLGEALNDAFNPRLARRGRR</sequence>
<dbReference type="CDD" id="cd06261">
    <property type="entry name" value="TM_PBP2"/>
    <property type="match status" value="1"/>
</dbReference>
<feature type="domain" description="ABC transmembrane type-1" evidence="10">
    <location>
        <begin position="75"/>
        <end position="263"/>
    </location>
</feature>
<dbReference type="SUPFAM" id="SSF161098">
    <property type="entry name" value="MetI-like"/>
    <property type="match status" value="1"/>
</dbReference>
<reference evidence="11 12" key="1">
    <citation type="journal article" date="2010" name="J. Bacteriol.">
        <title>Genome sequences of Oceanicola granulosus HTCC2516(T) and Oceanicola batsensis HTCC2597(TDelta).</title>
        <authorList>
            <person name="Thrash J.C."/>
            <person name="Cho J.C."/>
            <person name="Vergin K.L."/>
            <person name="Giovannoni S.J."/>
        </authorList>
    </citation>
    <scope>NUCLEOTIDE SEQUENCE [LARGE SCALE GENOMIC DNA]</scope>
    <source>
        <strain evidence="12">ATCC BAA-861 / DSM 15982 / KCTC 12143 / HTCC2516</strain>
    </source>
</reference>
<dbReference type="STRING" id="314256.OG2516_00469"/>
<feature type="transmembrane region" description="Helical" evidence="9">
    <location>
        <begin position="79"/>
        <end position="104"/>
    </location>
</feature>
<keyword evidence="5" id="KW-0571">Peptide transport</keyword>
<evidence type="ECO:0000256" key="7">
    <source>
        <dbReference type="ARBA" id="ARBA00022989"/>
    </source>
</evidence>
<dbReference type="RefSeq" id="WP_007253626.1">
    <property type="nucleotide sequence ID" value="NZ_CH724107.1"/>
</dbReference>
<protein>
    <submittedName>
        <fullName evidence="11">ABC transporter permease protein</fullName>
    </submittedName>
</protein>
<dbReference type="PANTHER" id="PTHR43386:SF1">
    <property type="entry name" value="D,D-DIPEPTIDE TRANSPORT SYSTEM PERMEASE PROTEIN DDPC-RELATED"/>
    <property type="match status" value="1"/>
</dbReference>
<dbReference type="Pfam" id="PF12911">
    <property type="entry name" value="OppC_N"/>
    <property type="match status" value="1"/>
</dbReference>
<dbReference type="HOGENOM" id="CLU_028518_1_1_5"/>
<dbReference type="Proteomes" id="UP000003635">
    <property type="component" value="Unassembled WGS sequence"/>
</dbReference>
<evidence type="ECO:0000313" key="11">
    <source>
        <dbReference type="EMBL" id="EAR52654.1"/>
    </source>
</evidence>
<evidence type="ECO:0000259" key="10">
    <source>
        <dbReference type="PROSITE" id="PS50928"/>
    </source>
</evidence>
<dbReference type="GO" id="GO:0015833">
    <property type="term" value="P:peptide transport"/>
    <property type="evidence" value="ECO:0007669"/>
    <property type="project" value="UniProtKB-KW"/>
</dbReference>
<feature type="transmembrane region" description="Helical" evidence="9">
    <location>
        <begin position="124"/>
        <end position="148"/>
    </location>
</feature>
<dbReference type="InterPro" id="IPR050366">
    <property type="entry name" value="BP-dependent_transpt_permease"/>
</dbReference>
<dbReference type="InterPro" id="IPR000515">
    <property type="entry name" value="MetI-like"/>
</dbReference>
<dbReference type="GO" id="GO:0055085">
    <property type="term" value="P:transmembrane transport"/>
    <property type="evidence" value="ECO:0007669"/>
    <property type="project" value="InterPro"/>
</dbReference>
<dbReference type="EMBL" id="AAOT01000002">
    <property type="protein sequence ID" value="EAR52654.1"/>
    <property type="molecule type" value="Genomic_DNA"/>
</dbReference>
<evidence type="ECO:0000256" key="5">
    <source>
        <dbReference type="ARBA" id="ARBA00022856"/>
    </source>
</evidence>
<keyword evidence="2 9" id="KW-0813">Transport</keyword>
<dbReference type="OrthoDB" id="9766870at2"/>
<dbReference type="PROSITE" id="PS50928">
    <property type="entry name" value="ABC_TM1"/>
    <property type="match status" value="1"/>
</dbReference>
<keyword evidence="8 9" id="KW-0472">Membrane</keyword>
<name>Q2CJE6_OCEGH</name>
<dbReference type="eggNOG" id="COG1173">
    <property type="taxonomic scope" value="Bacteria"/>
</dbReference>
<dbReference type="GO" id="GO:0015031">
    <property type="term" value="P:protein transport"/>
    <property type="evidence" value="ECO:0007669"/>
    <property type="project" value="UniProtKB-KW"/>
</dbReference>
<proteinExistence type="inferred from homology"/>
<keyword evidence="3" id="KW-1003">Cell membrane</keyword>
<comment type="similarity">
    <text evidence="9">Belongs to the binding-protein-dependent transport system permease family.</text>
</comment>
<evidence type="ECO:0000256" key="9">
    <source>
        <dbReference type="RuleBase" id="RU363032"/>
    </source>
</evidence>
<organism evidence="11 12">
    <name type="scientific">Oceanicola granulosus (strain ATCC BAA-861 / DSM 15982 / KCTC 12143 / HTCC2516)</name>
    <dbReference type="NCBI Taxonomy" id="314256"/>
    <lineage>
        <taxon>Bacteria</taxon>
        <taxon>Pseudomonadati</taxon>
        <taxon>Pseudomonadota</taxon>
        <taxon>Alphaproteobacteria</taxon>
        <taxon>Rhodobacterales</taxon>
        <taxon>Roseobacteraceae</taxon>
        <taxon>Oceanicola</taxon>
    </lineage>
</organism>
<keyword evidence="7 9" id="KW-1133">Transmembrane helix</keyword>
<evidence type="ECO:0000256" key="2">
    <source>
        <dbReference type="ARBA" id="ARBA00022448"/>
    </source>
</evidence>
<feature type="transmembrane region" description="Helical" evidence="9">
    <location>
        <begin position="196"/>
        <end position="220"/>
    </location>
</feature>
<evidence type="ECO:0000256" key="8">
    <source>
        <dbReference type="ARBA" id="ARBA00023136"/>
    </source>
</evidence>
<keyword evidence="6" id="KW-0653">Protein transport</keyword>
<feature type="transmembrane region" description="Helical" evidence="9">
    <location>
        <begin position="15"/>
        <end position="35"/>
    </location>
</feature>
<dbReference type="InterPro" id="IPR025966">
    <property type="entry name" value="OppC_N"/>
</dbReference>
<dbReference type="GO" id="GO:0005886">
    <property type="term" value="C:plasma membrane"/>
    <property type="evidence" value="ECO:0007669"/>
    <property type="project" value="UniProtKB-SubCell"/>
</dbReference>
<evidence type="ECO:0000256" key="6">
    <source>
        <dbReference type="ARBA" id="ARBA00022927"/>
    </source>
</evidence>
<evidence type="ECO:0000256" key="4">
    <source>
        <dbReference type="ARBA" id="ARBA00022692"/>
    </source>
</evidence>